<dbReference type="InterPro" id="IPR001356">
    <property type="entry name" value="HD"/>
</dbReference>
<dbReference type="InParanoid" id="A0A059B773"/>
<dbReference type="Pfam" id="PF00046">
    <property type="entry name" value="Homeodomain"/>
    <property type="match status" value="1"/>
</dbReference>
<comment type="subcellular location">
    <subcellularLocation>
        <location evidence="1 8 9">Nucleus</location>
    </subcellularLocation>
</comment>
<evidence type="ECO:0000256" key="8">
    <source>
        <dbReference type="PROSITE-ProRule" id="PRU00108"/>
    </source>
</evidence>
<name>A0A059B773_EUCGR</name>
<dbReference type="PANTHER" id="PTHR24326:SF623">
    <property type="entry name" value="HOMEOBOX-LEUCINE ZIPPER PROTEIN"/>
    <property type="match status" value="1"/>
</dbReference>
<dbReference type="GO" id="GO:0043565">
    <property type="term" value="F:sequence-specific DNA binding"/>
    <property type="evidence" value="ECO:0000318"/>
    <property type="project" value="GO_Central"/>
</dbReference>
<dbReference type="InterPro" id="IPR000047">
    <property type="entry name" value="HTH_motif"/>
</dbReference>
<evidence type="ECO:0000256" key="4">
    <source>
        <dbReference type="ARBA" id="ARBA00023155"/>
    </source>
</evidence>
<dbReference type="OrthoDB" id="6159439at2759"/>
<keyword evidence="6 8" id="KW-0539">Nucleus</keyword>
<evidence type="ECO:0000259" key="12">
    <source>
        <dbReference type="PROSITE" id="PS50071"/>
    </source>
</evidence>
<dbReference type="AlphaFoldDB" id="A0A059B773"/>
<dbReference type="GO" id="GO:0005634">
    <property type="term" value="C:nucleus"/>
    <property type="evidence" value="ECO:0000318"/>
    <property type="project" value="GO_Central"/>
</dbReference>
<keyword evidence="3 8" id="KW-0238">DNA-binding</keyword>
<proteinExistence type="inferred from homology"/>
<evidence type="ECO:0000256" key="1">
    <source>
        <dbReference type="ARBA" id="ARBA00004123"/>
    </source>
</evidence>
<dbReference type="EMBL" id="KK198760">
    <property type="protein sequence ID" value="KCW62072.1"/>
    <property type="molecule type" value="Genomic_DNA"/>
</dbReference>
<keyword evidence="4 8" id="KW-0371">Homeobox</keyword>
<organism evidence="13">
    <name type="scientific">Eucalyptus grandis</name>
    <name type="common">Flooded gum</name>
    <dbReference type="NCBI Taxonomy" id="71139"/>
    <lineage>
        <taxon>Eukaryota</taxon>
        <taxon>Viridiplantae</taxon>
        <taxon>Streptophyta</taxon>
        <taxon>Embryophyta</taxon>
        <taxon>Tracheophyta</taxon>
        <taxon>Spermatophyta</taxon>
        <taxon>Magnoliopsida</taxon>
        <taxon>eudicotyledons</taxon>
        <taxon>Gunneridae</taxon>
        <taxon>Pentapetalae</taxon>
        <taxon>rosids</taxon>
        <taxon>malvids</taxon>
        <taxon>Myrtales</taxon>
        <taxon>Myrtaceae</taxon>
        <taxon>Myrtoideae</taxon>
        <taxon>Eucalypteae</taxon>
        <taxon>Eucalyptus</taxon>
    </lineage>
</organism>
<dbReference type="InterPro" id="IPR003106">
    <property type="entry name" value="Leu_zip_homeo"/>
</dbReference>
<gene>
    <name evidence="13" type="ORF">EUGRSUZ_H04742</name>
</gene>
<accession>A0A059B773</accession>
<dbReference type="GO" id="GO:0000981">
    <property type="term" value="F:DNA-binding transcription factor activity, RNA polymerase II-specific"/>
    <property type="evidence" value="ECO:0007669"/>
    <property type="project" value="UniProtKB-UniRule"/>
</dbReference>
<dbReference type="KEGG" id="egr:104415760"/>
<dbReference type="GO" id="GO:0045893">
    <property type="term" value="P:positive regulation of DNA-templated transcription"/>
    <property type="evidence" value="ECO:0000318"/>
    <property type="project" value="GO_Central"/>
</dbReference>
<evidence type="ECO:0000256" key="5">
    <source>
        <dbReference type="ARBA" id="ARBA00023163"/>
    </source>
</evidence>
<dbReference type="InterPro" id="IPR045224">
    <property type="entry name" value="HDZip_class_I_plant"/>
</dbReference>
<feature type="compositionally biased region" description="Low complexity" evidence="11">
    <location>
        <begin position="230"/>
        <end position="252"/>
    </location>
</feature>
<dbReference type="FunFam" id="1.10.10.60:FF:000159">
    <property type="entry name" value="Homeobox-leucine zipper protein HAT5"/>
    <property type="match status" value="1"/>
</dbReference>
<comment type="function">
    <text evidence="10">Transcription factor.</text>
</comment>
<dbReference type="SUPFAM" id="SSF46689">
    <property type="entry name" value="Homeodomain-like"/>
    <property type="match status" value="1"/>
</dbReference>
<dbReference type="InterPro" id="IPR009057">
    <property type="entry name" value="Homeodomain-like_sf"/>
</dbReference>
<dbReference type="eggNOG" id="KOG0483">
    <property type="taxonomic scope" value="Eukaryota"/>
</dbReference>
<evidence type="ECO:0000313" key="13">
    <source>
        <dbReference type="EMBL" id="KCW62072.1"/>
    </source>
</evidence>
<evidence type="ECO:0000256" key="10">
    <source>
        <dbReference type="RuleBase" id="RU369038"/>
    </source>
</evidence>
<dbReference type="FunCoup" id="A0A059B773">
    <property type="interactions" value="136"/>
</dbReference>
<evidence type="ECO:0000256" key="7">
    <source>
        <dbReference type="ARBA" id="ARBA00025748"/>
    </source>
</evidence>
<feature type="DNA-binding region" description="Homeobox" evidence="8">
    <location>
        <begin position="65"/>
        <end position="124"/>
    </location>
</feature>
<dbReference type="PRINTS" id="PR00031">
    <property type="entry name" value="HTHREPRESSR"/>
</dbReference>
<dbReference type="PANTHER" id="PTHR24326">
    <property type="entry name" value="HOMEOBOX-LEUCINE ZIPPER PROTEIN"/>
    <property type="match status" value="1"/>
</dbReference>
<protein>
    <recommendedName>
        <fullName evidence="10">Homeobox-leucine zipper protein</fullName>
    </recommendedName>
    <alternativeName>
        <fullName evidence="10">HD-ZIP protein</fullName>
    </alternativeName>
    <alternativeName>
        <fullName evidence="10">Homeodomain transcription factor</fullName>
    </alternativeName>
</protein>
<evidence type="ECO:0000256" key="3">
    <source>
        <dbReference type="ARBA" id="ARBA00023125"/>
    </source>
</evidence>
<evidence type="ECO:0000256" key="2">
    <source>
        <dbReference type="ARBA" id="ARBA00023015"/>
    </source>
</evidence>
<dbReference type="Pfam" id="PF02183">
    <property type="entry name" value="HALZ"/>
    <property type="match status" value="1"/>
</dbReference>
<evidence type="ECO:0000256" key="6">
    <source>
        <dbReference type="ARBA" id="ARBA00023242"/>
    </source>
</evidence>
<dbReference type="InterPro" id="IPR017970">
    <property type="entry name" value="Homeobox_CS"/>
</dbReference>
<dbReference type="SMART" id="SM00389">
    <property type="entry name" value="HOX"/>
    <property type="match status" value="1"/>
</dbReference>
<dbReference type="PROSITE" id="PS50071">
    <property type="entry name" value="HOMEOBOX_2"/>
    <property type="match status" value="1"/>
</dbReference>
<dbReference type="OMA" id="EEPGHHA"/>
<reference evidence="13" key="1">
    <citation type="submission" date="2013-07" db="EMBL/GenBank/DDBJ databases">
        <title>The genome of Eucalyptus grandis.</title>
        <authorList>
            <person name="Schmutz J."/>
            <person name="Hayes R."/>
            <person name="Myburg A."/>
            <person name="Tuskan G."/>
            <person name="Grattapaglia D."/>
            <person name="Rokhsar D.S."/>
        </authorList>
    </citation>
    <scope>NUCLEOTIDE SEQUENCE</scope>
    <source>
        <tissue evidence="13">Leaf extractions</tissue>
    </source>
</reference>
<feature type="compositionally biased region" description="Basic and acidic residues" evidence="11">
    <location>
        <begin position="177"/>
        <end position="204"/>
    </location>
</feature>
<feature type="region of interest" description="Disordered" evidence="11">
    <location>
        <begin position="161"/>
        <end position="283"/>
    </location>
</feature>
<dbReference type="Gene3D" id="1.10.10.60">
    <property type="entry name" value="Homeodomain-like"/>
    <property type="match status" value="1"/>
</dbReference>
<dbReference type="GO" id="GO:0042802">
    <property type="term" value="F:identical protein binding"/>
    <property type="evidence" value="ECO:0007669"/>
    <property type="project" value="UniProtKB-ARBA"/>
</dbReference>
<keyword evidence="5 10" id="KW-0804">Transcription</keyword>
<feature type="domain" description="Homeobox" evidence="12">
    <location>
        <begin position="63"/>
        <end position="123"/>
    </location>
</feature>
<dbReference type="CDD" id="cd00086">
    <property type="entry name" value="homeodomain"/>
    <property type="match status" value="1"/>
</dbReference>
<evidence type="ECO:0000256" key="11">
    <source>
        <dbReference type="SAM" id="MobiDB-lite"/>
    </source>
</evidence>
<keyword evidence="2 10" id="KW-0805">Transcription regulation</keyword>
<comment type="similarity">
    <text evidence="7 10">Belongs to the HD-ZIP homeobox family. Class I subfamily.</text>
</comment>
<dbReference type="PROSITE" id="PS00027">
    <property type="entry name" value="HOMEOBOX_1"/>
    <property type="match status" value="1"/>
</dbReference>
<evidence type="ECO:0000256" key="9">
    <source>
        <dbReference type="RuleBase" id="RU000682"/>
    </source>
</evidence>
<dbReference type="Gramene" id="KCW62072">
    <property type="protein sequence ID" value="KCW62072"/>
    <property type="gene ID" value="EUGRSUZ_H04742"/>
</dbReference>
<sequence length="343" mass="38171">MKRLGSSDSLGALMSICPPSEELQHSPRNGNPIYHSRDLQSMLELGLDEEGCVEDQSAGGGGHVGGEKKRRLSIDQVKALEKNFEVENKLEPERKVKLAQELGLQPRQVAVWFQNRRARWKTKQLERDYGVLKSSYEALKLSYDALKHDNEALHKEIKELKSKLREEDDNPESNLSVKEEVIIPSHDVSDKIRAADDGDDDTKRSPPPPITAPPRELSFNNGGLKDGSSDSDSSAIVNEENAATSSSSPNPAVQSHGGFLKFMGSSSSSASPPPPPPASFGGCFSFQFQRAYQPQPQPPHHHHHHSPYVKMEEHNFLGGEEDCNFFSDEQAPTLHWYCPDQWN</sequence>